<proteinExistence type="predicted"/>
<dbReference type="AlphaFoldDB" id="A0A9D3XEM4"/>
<evidence type="ECO:0000256" key="1">
    <source>
        <dbReference type="SAM" id="MobiDB-lite"/>
    </source>
</evidence>
<protein>
    <submittedName>
        <fullName evidence="2">Uncharacterized protein</fullName>
    </submittedName>
</protein>
<evidence type="ECO:0000313" key="3">
    <source>
        <dbReference type="Proteomes" id="UP000827986"/>
    </source>
</evidence>
<feature type="non-terminal residue" evidence="2">
    <location>
        <position position="1"/>
    </location>
</feature>
<reference evidence="2" key="1">
    <citation type="submission" date="2021-09" db="EMBL/GenBank/DDBJ databases">
        <title>The genome of Mauremys mutica provides insights into the evolution of semi-aquatic lifestyle.</title>
        <authorList>
            <person name="Gong S."/>
            <person name="Gao Y."/>
        </authorList>
    </citation>
    <scope>NUCLEOTIDE SEQUENCE</scope>
    <source>
        <strain evidence="2">MM-2020</strain>
        <tissue evidence="2">Muscle</tissue>
    </source>
</reference>
<keyword evidence="3" id="KW-1185">Reference proteome</keyword>
<organism evidence="2 3">
    <name type="scientific">Mauremys mutica</name>
    <name type="common">yellowpond turtle</name>
    <dbReference type="NCBI Taxonomy" id="74926"/>
    <lineage>
        <taxon>Eukaryota</taxon>
        <taxon>Metazoa</taxon>
        <taxon>Chordata</taxon>
        <taxon>Craniata</taxon>
        <taxon>Vertebrata</taxon>
        <taxon>Euteleostomi</taxon>
        <taxon>Archelosauria</taxon>
        <taxon>Testudinata</taxon>
        <taxon>Testudines</taxon>
        <taxon>Cryptodira</taxon>
        <taxon>Durocryptodira</taxon>
        <taxon>Testudinoidea</taxon>
        <taxon>Geoemydidae</taxon>
        <taxon>Geoemydinae</taxon>
        <taxon>Mauremys</taxon>
    </lineage>
</organism>
<dbReference type="EMBL" id="JAHDVG010000474">
    <property type="protein sequence ID" value="KAH1177790.1"/>
    <property type="molecule type" value="Genomic_DNA"/>
</dbReference>
<feature type="compositionally biased region" description="Basic and acidic residues" evidence="1">
    <location>
        <begin position="42"/>
        <end position="56"/>
    </location>
</feature>
<feature type="region of interest" description="Disordered" evidence="1">
    <location>
        <begin position="42"/>
        <end position="64"/>
    </location>
</feature>
<sequence>ATLNSRLLPVLSTAQRLQNLRKKLRKSKEDLLQTVMDHSARENKKLQDWREMESRIHQKNTATRKKSTKQLISILARQADSIKALVAMQAEHYCATPPHPKALSLVPQCQLKTPFPSIQVLTTTSCLQYL</sequence>
<accession>A0A9D3XEM4</accession>
<evidence type="ECO:0000313" key="2">
    <source>
        <dbReference type="EMBL" id="KAH1177790.1"/>
    </source>
</evidence>
<gene>
    <name evidence="2" type="ORF">KIL84_011492</name>
</gene>
<dbReference type="Proteomes" id="UP000827986">
    <property type="component" value="Unassembled WGS sequence"/>
</dbReference>
<name>A0A9D3XEM4_9SAUR</name>
<comment type="caution">
    <text evidence="2">The sequence shown here is derived from an EMBL/GenBank/DDBJ whole genome shotgun (WGS) entry which is preliminary data.</text>
</comment>
<feature type="non-terminal residue" evidence="2">
    <location>
        <position position="130"/>
    </location>
</feature>